<name>A0A0D5A046_9HYPH</name>
<organism evidence="2">
    <name type="scientific">Ochrobactrum sp. LM19</name>
    <dbReference type="NCBI Taxonomy" id="1449781"/>
    <lineage>
        <taxon>Bacteria</taxon>
        <taxon>Pseudomonadati</taxon>
        <taxon>Pseudomonadota</taxon>
        <taxon>Alphaproteobacteria</taxon>
        <taxon>Hyphomicrobiales</taxon>
        <taxon>Brucellaceae</taxon>
        <taxon>Brucella/Ochrobactrum group</taxon>
        <taxon>Ochrobactrum</taxon>
    </lineage>
</organism>
<evidence type="ECO:0000313" key="2">
    <source>
        <dbReference type="EMBL" id="AJW29912.1"/>
    </source>
</evidence>
<geneLocation type="plasmid" evidence="2">
    <name>pLM19O1</name>
</geneLocation>
<dbReference type="AlphaFoldDB" id="A0A0D5A046"/>
<evidence type="ECO:0000256" key="1">
    <source>
        <dbReference type="SAM" id="MobiDB-lite"/>
    </source>
</evidence>
<proteinExistence type="predicted"/>
<dbReference type="EMBL" id="KM659091">
    <property type="protein sequence ID" value="AJW29912.1"/>
    <property type="molecule type" value="Genomic_DNA"/>
</dbReference>
<reference evidence="2" key="1">
    <citation type="submission" date="2014-09" db="EMBL/GenBank/DDBJ databases">
        <title>The mobilome of the heavy metals and metalloids hypertolerant bacteria from the Lubin copper mine (Poland).</title>
        <authorList>
            <person name="Dziewit L."/>
            <person name="Bartosik D."/>
        </authorList>
    </citation>
    <scope>NUCLEOTIDE SEQUENCE</scope>
    <source>
        <plasmid evidence="2">pLM19O1</plasmid>
    </source>
</reference>
<accession>A0A0D5A046</accession>
<protein>
    <submittedName>
        <fullName evidence="2">Uncharacterized protein</fullName>
    </submittedName>
</protein>
<sequence length="86" mass="9445">MGKRGHRGNFRLAIACKTLKKSELELAHALGLSRAALKSIDRSDAPLYLKLALTAMMAQLEPDPLFGPRSDTLKQRTEPPQMMLAG</sequence>
<keyword evidence="2" id="KW-0614">Plasmid</keyword>
<feature type="region of interest" description="Disordered" evidence="1">
    <location>
        <begin position="63"/>
        <end position="86"/>
    </location>
</feature>
<gene>
    <name evidence="2" type="ORF">pLM19O1_p42</name>
</gene>